<dbReference type="RefSeq" id="WP_006001812.1">
    <property type="nucleotide sequence ID" value="NZ_AAEW02000015.1"/>
</dbReference>
<dbReference type="AlphaFoldDB" id="Q1JXJ7"/>
<feature type="transmembrane region" description="Helical" evidence="7">
    <location>
        <begin position="20"/>
        <end position="40"/>
    </location>
</feature>
<keyword evidence="4 7" id="KW-0812">Transmembrane</keyword>
<keyword evidence="3" id="KW-1003">Cell membrane</keyword>
<dbReference type="Gene3D" id="2.30.30.60">
    <property type="match status" value="1"/>
</dbReference>
<organism evidence="11 12">
    <name type="scientific">Desulfuromonas acetoxidans (strain DSM 684 / 11070)</name>
    <dbReference type="NCBI Taxonomy" id="281689"/>
    <lineage>
        <taxon>Bacteria</taxon>
        <taxon>Pseudomonadati</taxon>
        <taxon>Thermodesulfobacteriota</taxon>
        <taxon>Desulfuromonadia</taxon>
        <taxon>Desulfuromonadales</taxon>
        <taxon>Desulfuromonadaceae</taxon>
        <taxon>Desulfuromonas</taxon>
    </lineage>
</organism>
<dbReference type="InterPro" id="IPR049278">
    <property type="entry name" value="MS_channel_C"/>
</dbReference>
<evidence type="ECO:0000256" key="4">
    <source>
        <dbReference type="ARBA" id="ARBA00022692"/>
    </source>
</evidence>
<dbReference type="SUPFAM" id="SSF82689">
    <property type="entry name" value="Mechanosensitive channel protein MscS (YggB), C-terminal domain"/>
    <property type="match status" value="1"/>
</dbReference>
<accession>Q1JXJ7</accession>
<comment type="subcellular location">
    <subcellularLocation>
        <location evidence="1">Cell membrane</location>
        <topology evidence="1">Multi-pass membrane protein</topology>
    </subcellularLocation>
</comment>
<evidence type="ECO:0000256" key="5">
    <source>
        <dbReference type="ARBA" id="ARBA00022989"/>
    </source>
</evidence>
<dbReference type="InterPro" id="IPR011066">
    <property type="entry name" value="MscS_channel_C_sf"/>
</dbReference>
<evidence type="ECO:0000256" key="3">
    <source>
        <dbReference type="ARBA" id="ARBA00022475"/>
    </source>
</evidence>
<dbReference type="GO" id="GO:0005886">
    <property type="term" value="C:plasma membrane"/>
    <property type="evidence" value="ECO:0007669"/>
    <property type="project" value="UniProtKB-SubCell"/>
</dbReference>
<dbReference type="Gene3D" id="3.30.70.100">
    <property type="match status" value="1"/>
</dbReference>
<reference evidence="11" key="1">
    <citation type="submission" date="2006-05" db="EMBL/GenBank/DDBJ databases">
        <title>Annotation of the draft genome assembly of Desulfuromonas acetoxidans DSM 684.</title>
        <authorList>
            <consortium name="US DOE Joint Genome Institute (JGI-ORNL)"/>
            <person name="Larimer F."/>
            <person name="Land M."/>
            <person name="Hauser L."/>
        </authorList>
    </citation>
    <scope>NUCLEOTIDE SEQUENCE [LARGE SCALE GENOMIC DNA]</scope>
    <source>
        <strain evidence="11">DSM 684</strain>
    </source>
</reference>
<dbReference type="SUPFAM" id="SSF50182">
    <property type="entry name" value="Sm-like ribonucleoproteins"/>
    <property type="match status" value="1"/>
</dbReference>
<keyword evidence="5 7" id="KW-1133">Transmembrane helix</keyword>
<dbReference type="Pfam" id="PF21088">
    <property type="entry name" value="MS_channel_1st"/>
    <property type="match status" value="1"/>
</dbReference>
<dbReference type="EMBL" id="AAEW02000015">
    <property type="protein sequence ID" value="EAT14965.1"/>
    <property type="molecule type" value="Genomic_DNA"/>
</dbReference>
<dbReference type="PANTHER" id="PTHR30221:SF1">
    <property type="entry name" value="SMALL-CONDUCTANCE MECHANOSENSITIVE CHANNEL"/>
    <property type="match status" value="1"/>
</dbReference>
<evidence type="ECO:0000313" key="11">
    <source>
        <dbReference type="EMBL" id="EAT14965.1"/>
    </source>
</evidence>
<dbReference type="Pfam" id="PF21082">
    <property type="entry name" value="MS_channel_3rd"/>
    <property type="match status" value="1"/>
</dbReference>
<dbReference type="Pfam" id="PF00924">
    <property type="entry name" value="MS_channel_2nd"/>
    <property type="match status" value="1"/>
</dbReference>
<keyword evidence="12" id="KW-1185">Reference proteome</keyword>
<evidence type="ECO:0000256" key="6">
    <source>
        <dbReference type="ARBA" id="ARBA00023136"/>
    </source>
</evidence>
<evidence type="ECO:0000259" key="10">
    <source>
        <dbReference type="Pfam" id="PF21088"/>
    </source>
</evidence>
<dbReference type="InterPro" id="IPR045275">
    <property type="entry name" value="MscS_archaea/bacteria_type"/>
</dbReference>
<feature type="domain" description="Mechanosensitive ion channel MscS C-terminal" evidence="9">
    <location>
        <begin position="182"/>
        <end position="264"/>
    </location>
</feature>
<dbReference type="PANTHER" id="PTHR30221">
    <property type="entry name" value="SMALL-CONDUCTANCE MECHANOSENSITIVE CHANNEL"/>
    <property type="match status" value="1"/>
</dbReference>
<dbReference type="SUPFAM" id="SSF82861">
    <property type="entry name" value="Mechanosensitive channel protein MscS (YggB), transmembrane region"/>
    <property type="match status" value="1"/>
</dbReference>
<evidence type="ECO:0000256" key="7">
    <source>
        <dbReference type="SAM" id="Phobius"/>
    </source>
</evidence>
<dbReference type="InterPro" id="IPR011014">
    <property type="entry name" value="MscS_channel_TM-2"/>
</dbReference>
<dbReference type="Proteomes" id="UP000005695">
    <property type="component" value="Unassembled WGS sequence"/>
</dbReference>
<dbReference type="InterPro" id="IPR049142">
    <property type="entry name" value="MS_channel_1st"/>
</dbReference>
<protein>
    <submittedName>
        <fullName evidence="11">MscS Mechanosensitive ion channel</fullName>
    </submittedName>
</protein>
<gene>
    <name evidence="11" type="ORF">Dace_0743</name>
</gene>
<comment type="caution">
    <text evidence="11">The sequence shown here is derived from an EMBL/GenBank/DDBJ whole genome shotgun (WGS) entry which is preliminary data.</text>
</comment>
<feature type="domain" description="Mechanosensitive ion channel transmembrane helices 2/3" evidence="10">
    <location>
        <begin position="68"/>
        <end position="108"/>
    </location>
</feature>
<keyword evidence="6 7" id="KW-0472">Membrane</keyword>
<name>Q1JXJ7_DESA6</name>
<dbReference type="InterPro" id="IPR023408">
    <property type="entry name" value="MscS_beta-dom_sf"/>
</dbReference>
<feature type="transmembrane region" description="Helical" evidence="7">
    <location>
        <begin position="60"/>
        <end position="82"/>
    </location>
</feature>
<dbReference type="InterPro" id="IPR008910">
    <property type="entry name" value="MSC_TM_helix"/>
</dbReference>
<dbReference type="InterPro" id="IPR006685">
    <property type="entry name" value="MscS_channel_2nd"/>
</dbReference>
<dbReference type="Gene3D" id="1.10.287.1260">
    <property type="match status" value="1"/>
</dbReference>
<evidence type="ECO:0000259" key="8">
    <source>
        <dbReference type="Pfam" id="PF00924"/>
    </source>
</evidence>
<dbReference type="Pfam" id="PF05552">
    <property type="entry name" value="MS_channel_1st_1"/>
    <property type="match status" value="1"/>
</dbReference>
<evidence type="ECO:0000256" key="2">
    <source>
        <dbReference type="ARBA" id="ARBA00008017"/>
    </source>
</evidence>
<sequence length="280" mass="31217">MDFSQLLDMEHLGPRILDLLFQYGPKVIAAVVIFILGRVFARIIRNAVRRILRRSKVDDLLISFVGSLTYMGVLAFVIIAALNQLGIQTTSFVAILGAAGLAIGLALQGSLSNFAAGVLMIIFRPFKNGDYIEGAGVAGLVEQIQIFTTELRTPDNKLVIIPNANLMGSNIINYSANHTRRIDMVFGIGYDDDLRKAKKILQEILESDTRILKDPAPVIAVSELGDSSVNFVVRPWAATKDYWDLYFHLMETVKIRFDEEGISIPYPQRDVHLYQESSKE</sequence>
<comment type="similarity">
    <text evidence="2">Belongs to the MscS (TC 1.A.23) family.</text>
</comment>
<reference evidence="11" key="2">
    <citation type="submission" date="2006-05" db="EMBL/GenBank/DDBJ databases">
        <title>Sequencing of the draft genome and assembly of Desulfuromonas acetoxidans DSM 684.</title>
        <authorList>
            <consortium name="US DOE Joint Genome Institute (JGI-PGF)"/>
            <person name="Copeland A."/>
            <person name="Lucas S."/>
            <person name="Lapidus A."/>
            <person name="Barry K."/>
            <person name="Detter J.C."/>
            <person name="Glavina del Rio T."/>
            <person name="Hammon N."/>
            <person name="Israni S."/>
            <person name="Dalin E."/>
            <person name="Tice H."/>
            <person name="Bruce D."/>
            <person name="Pitluck S."/>
            <person name="Richardson P."/>
        </authorList>
    </citation>
    <scope>NUCLEOTIDE SEQUENCE [LARGE SCALE GENOMIC DNA]</scope>
    <source>
        <strain evidence="11">DSM 684</strain>
    </source>
</reference>
<proteinExistence type="inferred from homology"/>
<dbReference type="GO" id="GO:0008381">
    <property type="term" value="F:mechanosensitive monoatomic ion channel activity"/>
    <property type="evidence" value="ECO:0007669"/>
    <property type="project" value="InterPro"/>
</dbReference>
<feature type="transmembrane region" description="Helical" evidence="7">
    <location>
        <begin position="94"/>
        <end position="123"/>
    </location>
</feature>
<evidence type="ECO:0000313" key="12">
    <source>
        <dbReference type="Proteomes" id="UP000005695"/>
    </source>
</evidence>
<evidence type="ECO:0000259" key="9">
    <source>
        <dbReference type="Pfam" id="PF21082"/>
    </source>
</evidence>
<evidence type="ECO:0000256" key="1">
    <source>
        <dbReference type="ARBA" id="ARBA00004651"/>
    </source>
</evidence>
<dbReference type="InterPro" id="IPR010920">
    <property type="entry name" value="LSM_dom_sf"/>
</dbReference>
<feature type="domain" description="Mechanosensitive ion channel MscS" evidence="8">
    <location>
        <begin position="110"/>
        <end position="175"/>
    </location>
</feature>